<evidence type="ECO:0000313" key="1">
    <source>
        <dbReference type="EMBL" id="KJJ84924.1"/>
    </source>
</evidence>
<dbReference type="GO" id="GO:0015774">
    <property type="term" value="P:polysaccharide transport"/>
    <property type="evidence" value="ECO:0007669"/>
    <property type="project" value="InterPro"/>
</dbReference>
<comment type="caution">
    <text evidence="1">The sequence shown here is derived from an EMBL/GenBank/DDBJ whole genome shotgun (WGS) entry which is preliminary data.</text>
</comment>
<keyword evidence="2" id="KW-1185">Reference proteome</keyword>
<dbReference type="InterPro" id="IPR007833">
    <property type="entry name" value="Capsule_polysaccharide_synth"/>
</dbReference>
<proteinExistence type="predicted"/>
<sequence>MEQNKEYRIGWYSRDGYIDFYPLMAEAFRKEGYNVSSYHACNYSLDVEYLSARYGIKEPWVLSRYQKSRKWDISDNAIRDLEKKFNARSLTECLWPDRFEKKLKEDTQRENIVSHFAFWEDFIKTNKIDILVSEFPSILATCVAWVVCQKYGVQFLSFGDMPIQGDRVGIITSWEGHYEGLLDAVKNDYMPIAGDTELDRLTKIYLEDIKCNGVRKTKKAIVDMEEAKSRGVFKGIFFKDILNRLEKIKRDKEYYVYDKSFILRLINRVKAPLYRKMLLLGDTFNRDYFPDKERYFFFPLHMPGEWSNYSFLGLRNADQVAVVREASYCLPLGAYLYVKEHTTGFGNRNMSFYKEIKKIPNVRLINPYANTMELIKKSQAVVTLGSTVGFETFLLRRPVIYWGEPWYRGFFGMYKANTPEQLSRLMQNAGSLHVATDEEVYRCIRAMFASSFQGFTYPLTTLIEESNIYKFVRATAKYLIQKFSIH</sequence>
<dbReference type="Proteomes" id="UP000033428">
    <property type="component" value="Unassembled WGS sequence"/>
</dbReference>
<protein>
    <submittedName>
        <fullName evidence="1">Capsule polysaccharide biosynthesis family protein</fullName>
    </submittedName>
</protein>
<dbReference type="GO" id="GO:0000271">
    <property type="term" value="P:polysaccharide biosynthetic process"/>
    <property type="evidence" value="ECO:0007669"/>
    <property type="project" value="InterPro"/>
</dbReference>
<name>A0A0F0CSD6_9BACT</name>
<dbReference type="AlphaFoldDB" id="A0A0F0CSD6"/>
<evidence type="ECO:0000313" key="2">
    <source>
        <dbReference type="Proteomes" id="UP000033428"/>
    </source>
</evidence>
<organism evidence="1 2">
    <name type="scientific">Candidatus Omnitrophus magneticus</name>
    <dbReference type="NCBI Taxonomy" id="1609969"/>
    <lineage>
        <taxon>Bacteria</taxon>
        <taxon>Pseudomonadati</taxon>
        <taxon>Candidatus Omnitrophota</taxon>
        <taxon>Candidatus Omnitrophus</taxon>
    </lineage>
</organism>
<dbReference type="Gene3D" id="3.40.50.12580">
    <property type="match status" value="1"/>
</dbReference>
<accession>A0A0F0CSD6</accession>
<dbReference type="Pfam" id="PF05159">
    <property type="entry name" value="Capsule_synth"/>
    <property type="match status" value="1"/>
</dbReference>
<gene>
    <name evidence="1" type="ORF">OMAG_001154</name>
</gene>
<dbReference type="EMBL" id="JYNY01000232">
    <property type="protein sequence ID" value="KJJ84924.1"/>
    <property type="molecule type" value="Genomic_DNA"/>
</dbReference>
<reference evidence="1 2" key="1">
    <citation type="submission" date="2015-02" db="EMBL/GenBank/DDBJ databases">
        <title>Single-cell genomics of uncultivated deep-branching MTB reveals a conserved set of magnetosome genes.</title>
        <authorList>
            <person name="Kolinko S."/>
            <person name="Richter M."/>
            <person name="Glockner F.O."/>
            <person name="Brachmann A."/>
            <person name="Schuler D."/>
        </authorList>
    </citation>
    <scope>NUCLEOTIDE SEQUENCE [LARGE SCALE GENOMIC DNA]</scope>
    <source>
        <strain evidence="1">SKK-01</strain>
    </source>
</reference>
<dbReference type="InterPro" id="IPR043148">
    <property type="entry name" value="TagF_C"/>
</dbReference>